<feature type="transmembrane region" description="Helical" evidence="2">
    <location>
        <begin position="236"/>
        <end position="257"/>
    </location>
</feature>
<feature type="compositionally biased region" description="Acidic residues" evidence="1">
    <location>
        <begin position="886"/>
        <end position="895"/>
    </location>
</feature>
<feature type="transmembrane region" description="Helical" evidence="2">
    <location>
        <begin position="16"/>
        <end position="37"/>
    </location>
</feature>
<dbReference type="EMBL" id="JACRTC010000002">
    <property type="protein sequence ID" value="MBC8570219.1"/>
    <property type="molecule type" value="Genomic_DNA"/>
</dbReference>
<feature type="transmembrane region" description="Helical" evidence="2">
    <location>
        <begin position="135"/>
        <end position="153"/>
    </location>
</feature>
<protein>
    <submittedName>
        <fullName evidence="3">YfhO family protein</fullName>
    </submittedName>
</protein>
<keyword evidence="2" id="KW-0812">Transmembrane</keyword>
<keyword evidence="2" id="KW-1133">Transmembrane helix</keyword>
<feature type="transmembrane region" description="Helical" evidence="2">
    <location>
        <begin position="109"/>
        <end position="129"/>
    </location>
</feature>
<feature type="transmembrane region" description="Helical" evidence="2">
    <location>
        <begin position="417"/>
        <end position="433"/>
    </location>
</feature>
<dbReference type="InterPro" id="IPR018580">
    <property type="entry name" value="Uncharacterised_YfhO"/>
</dbReference>
<dbReference type="PANTHER" id="PTHR38454">
    <property type="entry name" value="INTEGRAL MEMBRANE PROTEIN-RELATED"/>
    <property type="match status" value="1"/>
</dbReference>
<evidence type="ECO:0000256" key="2">
    <source>
        <dbReference type="SAM" id="Phobius"/>
    </source>
</evidence>
<feature type="transmembrane region" description="Helical" evidence="2">
    <location>
        <begin position="445"/>
        <end position="463"/>
    </location>
</feature>
<keyword evidence="2" id="KW-0472">Membrane</keyword>
<reference evidence="3" key="1">
    <citation type="submission" date="2020-08" db="EMBL/GenBank/DDBJ databases">
        <title>Genome public.</title>
        <authorList>
            <person name="Liu C."/>
            <person name="Sun Q."/>
        </authorList>
    </citation>
    <scope>NUCLEOTIDE SEQUENCE</scope>
    <source>
        <strain evidence="3">NSJ-54</strain>
    </source>
</reference>
<feature type="transmembrane region" description="Helical" evidence="2">
    <location>
        <begin position="390"/>
        <end position="411"/>
    </location>
</feature>
<sequence length="901" mass="102003">MQHHKLKNPLQDKGHFAAAFLIPILVMWTVYALFNVFPFGQNSLLVLDLNGQYVYYFEHMRDALLGGDGLLYSWTRSLGGEMLGLYSYYLASPFSFLTLLFPKAMITEAILAMTLLKIGSCGLAMAIYLDRGKKTSRISTLLFSFLYATMAYVVAEANNIMWLDGLIALPLIIWGIEKLCEKRKFALFIIPLALCFLANYYIGYMVGIFSFLYFLYYVFSREEGPSFRRFLGKLGWFLLCAAIAAAIAAIILLPTMYSLRLGKLNFSDPNFSPLSQFDFFQFFSKLLPSSYDTLRPEGLPMIYCGVLTLLLLPLYFLNKKISLRRRLLSAGILAVMFISMNVRTIDLVWHGFAVPNWLNYRYSFMFCFLLLVFACEAFERIREVSFASLIKCYAGLLFLVALVDHFAFEYISPENSIWLAVICATIYVGMLALQHKDKAENIVPAVLAFTVFMEMGASAWNTIKAQDKDIVYSTRTSYREFMDPLQPVVDKLKAMDTSFYRSEKNFTRMVNDNMALGLYGMSHSSSSLNEKNITMIERLGVSARGHWTKYLGATEVVDALFGIKYVMDKGTIDKPYSLVLEENGIGVYENPNALPIVFPSNAAVKGVSVDNDNPFELQNELLSALVGGEYREFFHPAQIENTDLVNVKEEQAEDHIKYSPLTEGVTAQVDYTVQGAIDGELYCYFPSNYERKVNLWVNDAWLDTFFDNETYHVMKMGEFTAGERVKLTMTLTESEVYLKNAYFYTFDRALFQQAMDELKARNAAVEKKSETKLTATVEAAEDMVLYTSIPYEDGWTIKVDGKKVETYRVLDALLACDLPAGTHQITLTFLPKEVVIGAVVSLAGVAALVLLILWSKKHPERTETAGPADDNRPLKSAPLRELLQEALDETPDSPEEEKKNQ</sequence>
<feature type="transmembrane region" description="Helical" evidence="2">
    <location>
        <begin position="83"/>
        <end position="102"/>
    </location>
</feature>
<dbReference type="Pfam" id="PF09586">
    <property type="entry name" value="YfhO"/>
    <property type="match status" value="1"/>
</dbReference>
<proteinExistence type="predicted"/>
<organism evidence="3 4">
    <name type="scientific">Zongyangia hominis</name>
    <dbReference type="NCBI Taxonomy" id="2763677"/>
    <lineage>
        <taxon>Bacteria</taxon>
        <taxon>Bacillati</taxon>
        <taxon>Bacillota</taxon>
        <taxon>Clostridia</taxon>
        <taxon>Eubacteriales</taxon>
        <taxon>Oscillospiraceae</taxon>
        <taxon>Zongyangia</taxon>
    </lineage>
</organism>
<dbReference type="AlphaFoldDB" id="A0A926EDI9"/>
<accession>A0A926EDI9</accession>
<comment type="caution">
    <text evidence="3">The sequence shown here is derived from an EMBL/GenBank/DDBJ whole genome shotgun (WGS) entry which is preliminary data.</text>
</comment>
<feature type="transmembrane region" description="Helical" evidence="2">
    <location>
        <begin position="328"/>
        <end position="348"/>
    </location>
</feature>
<feature type="transmembrane region" description="Helical" evidence="2">
    <location>
        <begin position="360"/>
        <end position="378"/>
    </location>
</feature>
<keyword evidence="4" id="KW-1185">Reference proteome</keyword>
<feature type="transmembrane region" description="Helical" evidence="2">
    <location>
        <begin position="188"/>
        <end position="215"/>
    </location>
</feature>
<feature type="transmembrane region" description="Helical" evidence="2">
    <location>
        <begin position="298"/>
        <end position="316"/>
    </location>
</feature>
<evidence type="ECO:0000313" key="3">
    <source>
        <dbReference type="EMBL" id="MBC8570219.1"/>
    </source>
</evidence>
<evidence type="ECO:0000313" key="4">
    <source>
        <dbReference type="Proteomes" id="UP000660861"/>
    </source>
</evidence>
<dbReference type="RefSeq" id="WP_262397306.1">
    <property type="nucleotide sequence ID" value="NZ_JACRTC010000002.1"/>
</dbReference>
<feature type="region of interest" description="Disordered" evidence="1">
    <location>
        <begin position="860"/>
        <end position="901"/>
    </location>
</feature>
<gene>
    <name evidence="3" type="ORF">H8709_05190</name>
</gene>
<dbReference type="Proteomes" id="UP000660861">
    <property type="component" value="Unassembled WGS sequence"/>
</dbReference>
<evidence type="ECO:0000256" key="1">
    <source>
        <dbReference type="SAM" id="MobiDB-lite"/>
    </source>
</evidence>
<feature type="transmembrane region" description="Helical" evidence="2">
    <location>
        <begin position="834"/>
        <end position="854"/>
    </location>
</feature>
<name>A0A926EDI9_9FIRM</name>
<dbReference type="PANTHER" id="PTHR38454:SF1">
    <property type="entry name" value="INTEGRAL MEMBRANE PROTEIN"/>
    <property type="match status" value="1"/>
</dbReference>